<accession>A0A1D8NJN6</accession>
<dbReference type="GeneID" id="94583699"/>
<organism evidence="1 2">
    <name type="scientific">Yarrowia lipolytica</name>
    <name type="common">Candida lipolytica</name>
    <dbReference type="NCBI Taxonomy" id="4952"/>
    <lineage>
        <taxon>Eukaryota</taxon>
        <taxon>Fungi</taxon>
        <taxon>Dikarya</taxon>
        <taxon>Ascomycota</taxon>
        <taxon>Saccharomycotina</taxon>
        <taxon>Dipodascomycetes</taxon>
        <taxon>Dipodascales</taxon>
        <taxon>Dipodascales incertae sedis</taxon>
        <taxon>Yarrowia</taxon>
    </lineage>
</organism>
<sequence>MVVMYLWNVLVLVDTICRLQWQIGRSGRNSEECILRGAVDLVGVLVFGLFVRNHDVLDCDVLSRIPYHIRYLNMVCNRSGDGGKWGETGER</sequence>
<protein>
    <submittedName>
        <fullName evidence="1">Uncharacterized protein</fullName>
    </submittedName>
</protein>
<dbReference type="RefSeq" id="XP_068139200.1">
    <property type="nucleotide sequence ID" value="XM_068283099.1"/>
</dbReference>
<dbReference type="Proteomes" id="UP000182444">
    <property type="component" value="Chromosome 1E"/>
</dbReference>
<proteinExistence type="predicted"/>
<name>A0A1D8NJN6_YARLL</name>
<gene>
    <name evidence="1" type="ORF">YALI1_E27792g</name>
</gene>
<dbReference type="EMBL" id="CP017557">
    <property type="protein sequence ID" value="AOW05851.1"/>
    <property type="molecule type" value="Genomic_DNA"/>
</dbReference>
<evidence type="ECO:0000313" key="1">
    <source>
        <dbReference type="EMBL" id="AOW05851.1"/>
    </source>
</evidence>
<reference evidence="1 2" key="1">
    <citation type="journal article" date="2016" name="PLoS ONE">
        <title>Sequence Assembly of Yarrowia lipolytica Strain W29/CLIB89 Shows Transposable Element Diversity.</title>
        <authorList>
            <person name="Magnan C."/>
            <person name="Yu J."/>
            <person name="Chang I."/>
            <person name="Jahn E."/>
            <person name="Kanomata Y."/>
            <person name="Wu J."/>
            <person name="Zeller M."/>
            <person name="Oakes M."/>
            <person name="Baldi P."/>
            <person name="Sandmeyer S."/>
        </authorList>
    </citation>
    <scope>NUCLEOTIDE SEQUENCE [LARGE SCALE GENOMIC DNA]</scope>
    <source>
        <strain evidence="2">CLIB89(W29)</strain>
    </source>
</reference>
<dbReference type="VEuPathDB" id="FungiDB:YALI1_E27792g"/>
<evidence type="ECO:0000313" key="2">
    <source>
        <dbReference type="Proteomes" id="UP000182444"/>
    </source>
</evidence>
<dbReference type="AlphaFoldDB" id="A0A1D8NJN6"/>